<feature type="compositionally biased region" description="Basic and acidic residues" evidence="1">
    <location>
        <begin position="212"/>
        <end position="222"/>
    </location>
</feature>
<evidence type="ECO:0000256" key="1">
    <source>
        <dbReference type="SAM" id="MobiDB-lite"/>
    </source>
</evidence>
<accession>A0AAD6ZWU2</accession>
<comment type="caution">
    <text evidence="2">The sequence shown here is derived from an EMBL/GenBank/DDBJ whole genome shotgun (WGS) entry which is preliminary data.</text>
</comment>
<name>A0AAD6ZWU2_9AGAR</name>
<feature type="region of interest" description="Disordered" evidence="1">
    <location>
        <begin position="151"/>
        <end position="294"/>
    </location>
</feature>
<sequence>MRGEVGAPHKAINVECRRDNNKWGGATSAPLSVVCENQNSFPTANGIAGDNQSRRVLELSLKDASTVQNKTKQNQSGVKVLEVFRGASLRAAGMTSILGLTSLTCLYRYHHKCDTFLFVVLGSYRTSTGVIETLTQTRPWWHHVNKPDSLEQRYKSSTDKAPQDDAGTADYPRAMTTVDDSCDGGQAANEPEARERSRCRVQPLSRHVVSRPAREQGPERTLNRAAKRRWRGGAARGETKGEPRHRAAGRHTRQRTMHDGRKCETDYSRRSGGPLTHHHPPRCTPHADRHSARTPEAQAPIDGAQRGLTTAAPVVHDTQHILEAYPSRARRKMVATHPIPFDIDGAQFRAYTFLGFRGSYLATLGTALRSRGSVRGIPGSEFASCRDDFHIGFDKTIVQMKRVPVSFQHVSFSTRHRPVRAVPINHVSVNSSAFQPTPANIQKIAKSARFY</sequence>
<feature type="compositionally biased region" description="Basic and acidic residues" evidence="1">
    <location>
        <begin position="256"/>
        <end position="269"/>
    </location>
</feature>
<evidence type="ECO:0000313" key="2">
    <source>
        <dbReference type="EMBL" id="KAJ7342477.1"/>
    </source>
</evidence>
<gene>
    <name evidence="2" type="ORF">DFH08DRAFT_811561</name>
</gene>
<dbReference type="EMBL" id="JARIHO010000025">
    <property type="protein sequence ID" value="KAJ7342477.1"/>
    <property type="molecule type" value="Genomic_DNA"/>
</dbReference>
<feature type="compositionally biased region" description="Basic and acidic residues" evidence="1">
    <location>
        <begin position="151"/>
        <end position="163"/>
    </location>
</feature>
<dbReference type="Proteomes" id="UP001218218">
    <property type="component" value="Unassembled WGS sequence"/>
</dbReference>
<evidence type="ECO:0000313" key="3">
    <source>
        <dbReference type="Proteomes" id="UP001218218"/>
    </source>
</evidence>
<organism evidence="2 3">
    <name type="scientific">Mycena albidolilacea</name>
    <dbReference type="NCBI Taxonomy" id="1033008"/>
    <lineage>
        <taxon>Eukaryota</taxon>
        <taxon>Fungi</taxon>
        <taxon>Dikarya</taxon>
        <taxon>Basidiomycota</taxon>
        <taxon>Agaricomycotina</taxon>
        <taxon>Agaricomycetes</taxon>
        <taxon>Agaricomycetidae</taxon>
        <taxon>Agaricales</taxon>
        <taxon>Marasmiineae</taxon>
        <taxon>Mycenaceae</taxon>
        <taxon>Mycena</taxon>
    </lineage>
</organism>
<proteinExistence type="predicted"/>
<protein>
    <submittedName>
        <fullName evidence="2">Uncharacterized protein</fullName>
    </submittedName>
</protein>
<feature type="compositionally biased region" description="Basic residues" evidence="1">
    <location>
        <begin position="246"/>
        <end position="255"/>
    </location>
</feature>
<reference evidence="2" key="1">
    <citation type="submission" date="2023-03" db="EMBL/GenBank/DDBJ databases">
        <title>Massive genome expansion in bonnet fungi (Mycena s.s.) driven by repeated elements and novel gene families across ecological guilds.</title>
        <authorList>
            <consortium name="Lawrence Berkeley National Laboratory"/>
            <person name="Harder C.B."/>
            <person name="Miyauchi S."/>
            <person name="Viragh M."/>
            <person name="Kuo A."/>
            <person name="Thoen E."/>
            <person name="Andreopoulos B."/>
            <person name="Lu D."/>
            <person name="Skrede I."/>
            <person name="Drula E."/>
            <person name="Henrissat B."/>
            <person name="Morin E."/>
            <person name="Kohler A."/>
            <person name="Barry K."/>
            <person name="LaButti K."/>
            <person name="Morin E."/>
            <person name="Salamov A."/>
            <person name="Lipzen A."/>
            <person name="Mereny Z."/>
            <person name="Hegedus B."/>
            <person name="Baldrian P."/>
            <person name="Stursova M."/>
            <person name="Weitz H."/>
            <person name="Taylor A."/>
            <person name="Grigoriev I.V."/>
            <person name="Nagy L.G."/>
            <person name="Martin F."/>
            <person name="Kauserud H."/>
        </authorList>
    </citation>
    <scope>NUCLEOTIDE SEQUENCE</scope>
    <source>
        <strain evidence="2">CBHHK002</strain>
    </source>
</reference>
<keyword evidence="3" id="KW-1185">Reference proteome</keyword>
<dbReference type="AlphaFoldDB" id="A0AAD6ZWU2"/>